<dbReference type="InterPro" id="IPR021036">
    <property type="entry name" value="Ribosomal_mS45"/>
</dbReference>
<sequence length="408" mass="46324">MPPRIHSQIIPNSLLSCRSSASQTSTHSSLPSPSCAPLSKLSCSRHSTPSAPHLPQQSSRSFSSTPTTQTRLRETMFQWLTTEGSELKSHIPGTTNYITDGRNRKKFGPEGLPGDSKPFPLNPHFKSERILSEELRNDIYQRVVVKKQSVRAVSTDTGVDMRRVAAVCRLVELENQWREQGKPLALPYARAVHEMVPTTKLQRDARLQRERPHEQINDLPAHRLTDAQIFYPVSESRQFTRVDAGRVFSAAPARLRGDDQGDQPWEVVRDLNLGERRIEAVGKGDGEQRVLQPADVRIPHPHLITLESERAANPDSLRDVWRAHEKRLKEGNEAEEKRKQRKQEARDRQVFRIQPKSSRFEFRIKDVVVSKETTGTDGRNAKAPGRRYGVPRSDRKKGQVKIPTHVLV</sequence>
<accession>A0ABR4FVN7</accession>
<dbReference type="PANTHER" id="PTHR28158">
    <property type="entry name" value="37S RIBOSOMAL PROTEIN S35, MITOCHONDRIAL"/>
    <property type="match status" value="1"/>
</dbReference>
<reference evidence="2 3" key="1">
    <citation type="submission" date="2024-07" db="EMBL/GenBank/DDBJ databases">
        <title>Section-level genome sequencing and comparative genomics of Aspergillus sections Usti and Cavernicolus.</title>
        <authorList>
            <consortium name="Lawrence Berkeley National Laboratory"/>
            <person name="Nybo J.L."/>
            <person name="Vesth T.C."/>
            <person name="Theobald S."/>
            <person name="Frisvad J.C."/>
            <person name="Larsen T.O."/>
            <person name="Kjaerboelling I."/>
            <person name="Rothschild-Mancinelli K."/>
            <person name="Lyhne E.K."/>
            <person name="Kogle M.E."/>
            <person name="Barry K."/>
            <person name="Clum A."/>
            <person name="Na H."/>
            <person name="Ledsgaard L."/>
            <person name="Lin J."/>
            <person name="Lipzen A."/>
            <person name="Kuo A."/>
            <person name="Riley R."/>
            <person name="Mondo S."/>
            <person name="Labutti K."/>
            <person name="Haridas S."/>
            <person name="Pangalinan J."/>
            <person name="Salamov A.A."/>
            <person name="Simmons B.A."/>
            <person name="Magnuson J.K."/>
            <person name="Chen J."/>
            <person name="Drula E."/>
            <person name="Henrissat B."/>
            <person name="Wiebenga A."/>
            <person name="Lubbers R.J."/>
            <person name="Gomes A.C."/>
            <person name="Makela M.R."/>
            <person name="Stajich J."/>
            <person name="Grigoriev I.V."/>
            <person name="Mortensen U.H."/>
            <person name="De Vries R.P."/>
            <person name="Baker S.E."/>
            <person name="Andersen M.R."/>
        </authorList>
    </citation>
    <scope>NUCLEOTIDE SEQUENCE [LARGE SCALE GENOMIC DNA]</scope>
    <source>
        <strain evidence="2 3">CBS 209.92</strain>
    </source>
</reference>
<proteinExistence type="predicted"/>
<feature type="compositionally biased region" description="Low complexity" evidence="1">
    <location>
        <begin position="20"/>
        <end position="44"/>
    </location>
</feature>
<keyword evidence="3" id="KW-1185">Reference proteome</keyword>
<evidence type="ECO:0000256" key="1">
    <source>
        <dbReference type="SAM" id="MobiDB-lite"/>
    </source>
</evidence>
<dbReference type="PANTHER" id="PTHR28158:SF1">
    <property type="entry name" value="SMALL RIBOSOMAL SUBUNIT PROTEIN MS45"/>
    <property type="match status" value="1"/>
</dbReference>
<feature type="region of interest" description="Disordered" evidence="1">
    <location>
        <begin position="369"/>
        <end position="408"/>
    </location>
</feature>
<dbReference type="Pfam" id="PF12298">
    <property type="entry name" value="Bot1p"/>
    <property type="match status" value="1"/>
</dbReference>
<gene>
    <name evidence="2" type="ORF">BJX66DRAFT_327895</name>
</gene>
<evidence type="ECO:0000313" key="3">
    <source>
        <dbReference type="Proteomes" id="UP001610563"/>
    </source>
</evidence>
<feature type="region of interest" description="Disordered" evidence="1">
    <location>
        <begin position="20"/>
        <end position="69"/>
    </location>
</feature>
<feature type="compositionally biased region" description="Polar residues" evidence="1">
    <location>
        <begin position="45"/>
        <end position="69"/>
    </location>
</feature>
<protein>
    <submittedName>
        <fullName evidence="2">Eukaryotic mitochondrial regulator protein-domain-containing protein</fullName>
    </submittedName>
</protein>
<organism evidence="2 3">
    <name type="scientific">Aspergillus keveii</name>
    <dbReference type="NCBI Taxonomy" id="714993"/>
    <lineage>
        <taxon>Eukaryota</taxon>
        <taxon>Fungi</taxon>
        <taxon>Dikarya</taxon>
        <taxon>Ascomycota</taxon>
        <taxon>Pezizomycotina</taxon>
        <taxon>Eurotiomycetes</taxon>
        <taxon>Eurotiomycetidae</taxon>
        <taxon>Eurotiales</taxon>
        <taxon>Aspergillaceae</taxon>
        <taxon>Aspergillus</taxon>
        <taxon>Aspergillus subgen. Nidulantes</taxon>
    </lineage>
</organism>
<feature type="region of interest" description="Disordered" evidence="1">
    <location>
        <begin position="329"/>
        <end position="348"/>
    </location>
</feature>
<name>A0ABR4FVN7_9EURO</name>
<dbReference type="PROSITE" id="PS51257">
    <property type="entry name" value="PROKAR_LIPOPROTEIN"/>
    <property type="match status" value="1"/>
</dbReference>
<dbReference type="Proteomes" id="UP001610563">
    <property type="component" value="Unassembled WGS sequence"/>
</dbReference>
<evidence type="ECO:0000313" key="2">
    <source>
        <dbReference type="EMBL" id="KAL2787352.1"/>
    </source>
</evidence>
<dbReference type="EMBL" id="JBFTWV010000098">
    <property type="protein sequence ID" value="KAL2787352.1"/>
    <property type="molecule type" value="Genomic_DNA"/>
</dbReference>
<comment type="caution">
    <text evidence="2">The sequence shown here is derived from an EMBL/GenBank/DDBJ whole genome shotgun (WGS) entry which is preliminary data.</text>
</comment>